<dbReference type="PANTHER" id="PTHR30354:SF7">
    <property type="entry name" value="BLL7963 PROTEIN"/>
    <property type="match status" value="1"/>
</dbReference>
<dbReference type="PANTHER" id="PTHR30354">
    <property type="entry name" value="GNT FAMILY GLUCONATE TRANSPORTER"/>
    <property type="match status" value="1"/>
</dbReference>
<feature type="transmembrane region" description="Helical" evidence="1">
    <location>
        <begin position="434"/>
        <end position="456"/>
    </location>
</feature>
<dbReference type="Proteomes" id="UP001139333">
    <property type="component" value="Unassembled WGS sequence"/>
</dbReference>
<dbReference type="EMBL" id="JAKIKP010000005">
    <property type="protein sequence ID" value="MCL1142708.1"/>
    <property type="molecule type" value="Genomic_DNA"/>
</dbReference>
<dbReference type="RefSeq" id="WP_248995394.1">
    <property type="nucleotide sequence ID" value="NZ_JAKIKP010000005.1"/>
</dbReference>
<dbReference type="GO" id="GO:0015128">
    <property type="term" value="F:gluconate transmembrane transporter activity"/>
    <property type="evidence" value="ECO:0007669"/>
    <property type="project" value="InterPro"/>
</dbReference>
<dbReference type="InterPro" id="IPR003474">
    <property type="entry name" value="Glcn_transporter"/>
</dbReference>
<feature type="transmembrane region" description="Helical" evidence="1">
    <location>
        <begin position="12"/>
        <end position="37"/>
    </location>
</feature>
<feature type="transmembrane region" description="Helical" evidence="1">
    <location>
        <begin position="178"/>
        <end position="200"/>
    </location>
</feature>
<gene>
    <name evidence="2" type="ORF">L2672_08405</name>
</gene>
<keyword evidence="1" id="KW-1133">Transmembrane helix</keyword>
<evidence type="ECO:0000313" key="2">
    <source>
        <dbReference type="EMBL" id="MCL1142708.1"/>
    </source>
</evidence>
<feature type="transmembrane region" description="Helical" evidence="1">
    <location>
        <begin position="100"/>
        <end position="126"/>
    </location>
</feature>
<keyword evidence="1" id="KW-0812">Transmembrane</keyword>
<organism evidence="2 3">
    <name type="scientific">Shewanella gaetbuli</name>
    <dbReference type="NCBI Taxonomy" id="220752"/>
    <lineage>
        <taxon>Bacteria</taxon>
        <taxon>Pseudomonadati</taxon>
        <taxon>Pseudomonadota</taxon>
        <taxon>Gammaproteobacteria</taxon>
        <taxon>Alteromonadales</taxon>
        <taxon>Shewanellaceae</taxon>
        <taxon>Shewanella</taxon>
    </lineage>
</organism>
<comment type="caution">
    <text evidence="2">The sequence shown here is derived from an EMBL/GenBank/DDBJ whole genome shotgun (WGS) entry which is preliminary data.</text>
</comment>
<evidence type="ECO:0000313" key="3">
    <source>
        <dbReference type="Proteomes" id="UP001139333"/>
    </source>
</evidence>
<name>A0A9X1ZRE3_9GAMM</name>
<feature type="transmembrane region" description="Helical" evidence="1">
    <location>
        <begin position="319"/>
        <end position="342"/>
    </location>
</feature>
<feature type="transmembrane region" description="Helical" evidence="1">
    <location>
        <begin position="280"/>
        <end position="298"/>
    </location>
</feature>
<keyword evidence="1" id="KW-0472">Membrane</keyword>
<feature type="transmembrane region" description="Helical" evidence="1">
    <location>
        <begin position="233"/>
        <end position="253"/>
    </location>
</feature>
<dbReference type="AlphaFoldDB" id="A0A9X1ZRE3"/>
<sequence>MEYVGLVGSVILLMWLALKGVDIIFASLLCSLIVVVTNGLPLASGVGEYYAFGSLGAFSFAGKFFLLFISGAMFGRMMSESHAAASIGVALSRKLGPQRALLITVLCCSILTYSGVVVFVVIFAMYPLGLILFSQANIPKRLFCASLALGVGTYTLTALPGTPSIQNVIASSALGTDLFAGAAIGIWASVVMFGLGMWYLERQRKIALQNNEGFELGPKDSIPDLSKQQFPHWALAIIPMVVVLFTILLPRILMKLLSAETLEQSIVFNELLTFATSQPILWPSLSLLLGSIVVALLFKKVRANCFLVMGRGTQDSIMPLLSTAAVVGFGGVVTHTVGFQNFVGLMSSVELPPILSMFSSISVVSAITGSSAGGLQIFLQTMSETYLNAGIPAEVLHRISVMASGGFDSLPHCGAIIALLTITQMTHKQAYKDIGVLTVVFPVIATVSSMVLATILY</sequence>
<keyword evidence="3" id="KW-1185">Reference proteome</keyword>
<protein>
    <submittedName>
        <fullName evidence="2">GntP family permease</fullName>
    </submittedName>
</protein>
<reference evidence="2" key="1">
    <citation type="submission" date="2022-01" db="EMBL/GenBank/DDBJ databases">
        <title>Whole genome-based taxonomy of the Shewanellaceae.</title>
        <authorList>
            <person name="Martin-Rodriguez A.J."/>
        </authorList>
    </citation>
    <scope>NUCLEOTIDE SEQUENCE</scope>
    <source>
        <strain evidence="2">DSM 16422</strain>
    </source>
</reference>
<feature type="transmembrane region" description="Helical" evidence="1">
    <location>
        <begin position="354"/>
        <end position="379"/>
    </location>
</feature>
<feature type="transmembrane region" description="Helical" evidence="1">
    <location>
        <begin position="49"/>
        <end position="69"/>
    </location>
</feature>
<accession>A0A9X1ZRE3</accession>
<dbReference type="GO" id="GO:0005886">
    <property type="term" value="C:plasma membrane"/>
    <property type="evidence" value="ECO:0007669"/>
    <property type="project" value="TreeGrafter"/>
</dbReference>
<evidence type="ECO:0000256" key="1">
    <source>
        <dbReference type="SAM" id="Phobius"/>
    </source>
</evidence>
<proteinExistence type="predicted"/>
<dbReference type="Pfam" id="PF02447">
    <property type="entry name" value="GntP_permease"/>
    <property type="match status" value="1"/>
</dbReference>